<dbReference type="AlphaFoldDB" id="E0UAJ6"/>
<evidence type="ECO:0000256" key="2">
    <source>
        <dbReference type="ARBA" id="ARBA00012417"/>
    </source>
</evidence>
<dbReference type="InterPro" id="IPR002421">
    <property type="entry name" value="5-3_exonuclease"/>
</dbReference>
<evidence type="ECO:0000259" key="17">
    <source>
        <dbReference type="SMART" id="SM00474"/>
    </source>
</evidence>
<dbReference type="PANTHER" id="PTHR10133">
    <property type="entry name" value="DNA POLYMERASE I"/>
    <property type="match status" value="1"/>
</dbReference>
<dbReference type="eggNOG" id="COG0749">
    <property type="taxonomic scope" value="Bacteria"/>
</dbReference>
<dbReference type="SUPFAM" id="SSF53098">
    <property type="entry name" value="Ribonuclease H-like"/>
    <property type="match status" value="1"/>
</dbReference>
<dbReference type="GO" id="GO:0008409">
    <property type="term" value="F:5'-3' exonuclease activity"/>
    <property type="evidence" value="ECO:0007669"/>
    <property type="project" value="UniProtKB-UniRule"/>
</dbReference>
<dbReference type="GO" id="GO:0006261">
    <property type="term" value="P:DNA-templated DNA replication"/>
    <property type="evidence" value="ECO:0007669"/>
    <property type="project" value="UniProtKB-UniRule"/>
</dbReference>
<dbReference type="PANTHER" id="PTHR10133:SF27">
    <property type="entry name" value="DNA POLYMERASE NU"/>
    <property type="match status" value="1"/>
</dbReference>
<dbReference type="GO" id="GO:0003677">
    <property type="term" value="F:DNA binding"/>
    <property type="evidence" value="ECO:0007669"/>
    <property type="project" value="UniProtKB-UniRule"/>
</dbReference>
<dbReference type="Gene3D" id="3.30.420.10">
    <property type="entry name" value="Ribonuclease H-like superfamily/Ribonuclease H"/>
    <property type="match status" value="1"/>
</dbReference>
<dbReference type="EC" id="2.7.7.7" evidence="2 15"/>
<feature type="domain" description="3'-5' exonuclease" evidence="17">
    <location>
        <begin position="352"/>
        <end position="540"/>
    </location>
</feature>
<evidence type="ECO:0000256" key="13">
    <source>
        <dbReference type="ARBA" id="ARBA00023204"/>
    </source>
</evidence>
<dbReference type="EMBL" id="CP002198">
    <property type="protein sequence ID" value="ADN12737.1"/>
    <property type="molecule type" value="Genomic_DNA"/>
</dbReference>
<dbReference type="InterPro" id="IPR012337">
    <property type="entry name" value="RNaseH-like_sf"/>
</dbReference>
<name>E0UAJ6_GLOV7</name>
<evidence type="ECO:0000256" key="8">
    <source>
        <dbReference type="ARBA" id="ARBA00022763"/>
    </source>
</evidence>
<keyword evidence="21" id="KW-1185">Reference proteome</keyword>
<dbReference type="SMART" id="SM00482">
    <property type="entry name" value="POLAc"/>
    <property type="match status" value="1"/>
</dbReference>
<dbReference type="Gene3D" id="1.10.150.20">
    <property type="entry name" value="5' to 3' exonuclease, C-terminal subdomain"/>
    <property type="match status" value="2"/>
</dbReference>
<dbReference type="RefSeq" id="WP_013320847.1">
    <property type="nucleotide sequence ID" value="NC_014501.1"/>
</dbReference>
<evidence type="ECO:0000256" key="7">
    <source>
        <dbReference type="ARBA" id="ARBA00022722"/>
    </source>
</evidence>
<dbReference type="CDD" id="cd09898">
    <property type="entry name" value="H3TH_53EXO"/>
    <property type="match status" value="1"/>
</dbReference>
<dbReference type="CDD" id="cd09859">
    <property type="entry name" value="PIN_53EXO"/>
    <property type="match status" value="1"/>
</dbReference>
<reference evidence="21" key="1">
    <citation type="journal article" date="2011" name="MBio">
        <title>Novel metabolic attributes of the genus Cyanothece, comprising a group of unicellular nitrogen-fixing Cyanobacteria.</title>
        <authorList>
            <person name="Bandyopadhyay A."/>
            <person name="Elvitigala T."/>
            <person name="Welsh E."/>
            <person name="Stockel J."/>
            <person name="Liberton M."/>
            <person name="Min H."/>
            <person name="Sherman L.A."/>
            <person name="Pakrasi H.B."/>
        </authorList>
    </citation>
    <scope>NUCLEOTIDE SEQUENCE [LARGE SCALE GENOMIC DNA]</scope>
    <source>
        <strain evidence="21">PCC 7822</strain>
    </source>
</reference>
<keyword evidence="5 16" id="KW-0548">Nucleotidyltransferase</keyword>
<evidence type="ECO:0000256" key="5">
    <source>
        <dbReference type="ARBA" id="ARBA00022695"/>
    </source>
</evidence>
<dbReference type="InterPro" id="IPR018320">
    <property type="entry name" value="DNA_polymerase_1"/>
</dbReference>
<organism evidence="20 21">
    <name type="scientific">Gloeothece verrucosa (strain PCC 7822)</name>
    <name type="common">Cyanothece sp. (strain PCC 7822)</name>
    <dbReference type="NCBI Taxonomy" id="497965"/>
    <lineage>
        <taxon>Bacteria</taxon>
        <taxon>Bacillati</taxon>
        <taxon>Cyanobacteriota</taxon>
        <taxon>Cyanophyceae</taxon>
        <taxon>Oscillatoriophycideae</taxon>
        <taxon>Chroococcales</taxon>
        <taxon>Aphanothecaceae</taxon>
        <taxon>Gloeothece</taxon>
        <taxon>Gloeothece verrucosa</taxon>
    </lineage>
</organism>
<dbReference type="NCBIfam" id="TIGR00593">
    <property type="entry name" value="pola"/>
    <property type="match status" value="1"/>
</dbReference>
<gene>
    <name evidence="16" type="primary">polA</name>
    <name evidence="20" type="ordered locus">Cyan7822_0705</name>
</gene>
<dbReference type="Gene3D" id="1.20.1060.10">
    <property type="entry name" value="Taq DNA Polymerase, Chain T, domain 4"/>
    <property type="match status" value="1"/>
</dbReference>
<evidence type="ECO:0000256" key="14">
    <source>
        <dbReference type="ARBA" id="ARBA00049244"/>
    </source>
</evidence>
<dbReference type="OrthoDB" id="9806424at2"/>
<dbReference type="CDD" id="cd06139">
    <property type="entry name" value="DNA_polA_I_Ecoli_like_exo"/>
    <property type="match status" value="1"/>
</dbReference>
<dbReference type="KEGG" id="cyj:Cyan7822_0705"/>
<dbReference type="InterPro" id="IPR020045">
    <property type="entry name" value="DNA_polI_H3TH"/>
</dbReference>
<keyword evidence="7" id="KW-0540">Nuclease</keyword>
<dbReference type="SUPFAM" id="SSF47807">
    <property type="entry name" value="5' to 3' exonuclease, C-terminal subdomain"/>
    <property type="match status" value="1"/>
</dbReference>
<evidence type="ECO:0000256" key="9">
    <source>
        <dbReference type="ARBA" id="ARBA00022801"/>
    </source>
</evidence>
<dbReference type="CDD" id="cd08637">
    <property type="entry name" value="DNA_pol_A_pol_I_C"/>
    <property type="match status" value="1"/>
</dbReference>
<dbReference type="NCBIfam" id="NF004397">
    <property type="entry name" value="PRK05755.1"/>
    <property type="match status" value="1"/>
</dbReference>
<evidence type="ECO:0000256" key="4">
    <source>
        <dbReference type="ARBA" id="ARBA00022679"/>
    </source>
</evidence>
<dbReference type="FunFam" id="1.10.150.20:FF:000003">
    <property type="entry name" value="DNA polymerase I"/>
    <property type="match status" value="1"/>
</dbReference>
<dbReference type="Pfam" id="PF01612">
    <property type="entry name" value="DNA_pol_A_exo1"/>
    <property type="match status" value="1"/>
</dbReference>
<evidence type="ECO:0000259" key="18">
    <source>
        <dbReference type="SMART" id="SM00475"/>
    </source>
</evidence>
<dbReference type="eggNOG" id="COG0258">
    <property type="taxonomic scope" value="Bacteria"/>
</dbReference>
<dbReference type="InterPro" id="IPR002298">
    <property type="entry name" value="DNA_polymerase_A"/>
</dbReference>
<dbReference type="GO" id="GO:0003887">
    <property type="term" value="F:DNA-directed DNA polymerase activity"/>
    <property type="evidence" value="ECO:0007669"/>
    <property type="project" value="UniProtKB-UniRule"/>
</dbReference>
<evidence type="ECO:0000313" key="21">
    <source>
        <dbReference type="Proteomes" id="UP000008206"/>
    </source>
</evidence>
<protein>
    <recommendedName>
        <fullName evidence="3 15">DNA polymerase I</fullName>
        <ecNumber evidence="2 15">2.7.7.7</ecNumber>
    </recommendedName>
</protein>
<dbReference type="SMART" id="SM00279">
    <property type="entry name" value="HhH2"/>
    <property type="match status" value="1"/>
</dbReference>
<dbReference type="HOGENOM" id="CLU_004675_0_0_3"/>
<comment type="function">
    <text evidence="16">In addition to polymerase activity, this DNA polymerase exhibits 3'-5' and 5'-3' exonuclease activity.</text>
</comment>
<keyword evidence="8 16" id="KW-0227">DNA damage</keyword>
<keyword evidence="12 16" id="KW-0238">DNA-binding</keyword>
<sequence>MTADTAALFLLIDGHSLAYRAYHAFAHAKAGPLRTSTGIPTSVCFGFLNSLLQVIETQQPQGVVIAFDRKEPSFRHLLYPNYKGDRKETPEEFIPDLENLKRLLNALNLQMVTVAGYEADDILGTLAEKAASSNYRVKIVTGDRDLFQLVDPEKQISVLYVEKNALKGIAAHGYTEVDPKVVEEKLGVKPNQVVDFKALCGDKSDSIPGILGIGEKTAATLLKEYGSLEGIYQNLDQIKGAVKKKLEAGKEDAQQSRVLAQLALDVPTDIDLEKCQLKGFDINTIRPLLEKLELKKFLQNINRLQEKFGGTVHPTTDINEPQQLSLFATPVSENIKEVEKTEPVAEVSSIEPQIIDTSEKLAKLINILEQHTDTHQPVTWDTETTSLDPIEATLVGIGCCWGHQSTDVAYIPLNHTEGEQLPQTEVLAALRSILESDQYPKAFQNTKFDRIVLLHQGIQLAGVVFDTMLASYVLRPEDSHKLSDLCHRYLENIKSLNYKDLEIPKTQTIANLDISRVAHYCGMDAYATFKLVPKLLAELEKAPDLYNLLIKVEQPLEPVLAEMENTGVRIDSQYLKAFSQKLEQDLAIFEKKAYEAAGESFNLGSPKQLSYILFDKLKLSKSKSRKIKTGYSTDHATLEKLQGEDRIIDYILEHRTLAKLKSTYVDALPALVHPKTGRVHTDFNQTVTTTGRLSSSNPNLQNIPIKTEFSRQIRQAFIPEEGWLLVSADYSQIELRILAHLTQEPLLVEAYQNYQDVHRVTAQLLFDKANITSEERSIGKTINFGVIYGMGAQRFARAFGLSVQEGKEFIEKYHQKYARVFEYLERVKKEAIAKGFVTTILGRRRYFEFFDDKLNRLRGEKPENLDLKKLELNFSDAQLLRAAANAPIQGSSADIIKIAMVQLQEILQQYQARLLLQVHDELVFEVPPHEWEELEVKIKNTMENAVNLTVPLVVEIRSGKNWMEAK</sequence>
<dbReference type="PRINTS" id="PR00868">
    <property type="entry name" value="DNAPOLI"/>
</dbReference>
<dbReference type="Pfam" id="PF00476">
    <property type="entry name" value="DNA_pol_A"/>
    <property type="match status" value="1"/>
</dbReference>
<keyword evidence="11 16" id="KW-0239">DNA-directed DNA polymerase</keyword>
<dbReference type="InterPro" id="IPR043502">
    <property type="entry name" value="DNA/RNA_pol_sf"/>
</dbReference>
<dbReference type="GO" id="GO:0008408">
    <property type="term" value="F:3'-5' exonuclease activity"/>
    <property type="evidence" value="ECO:0007669"/>
    <property type="project" value="UniProtKB-UniRule"/>
</dbReference>
<dbReference type="Pfam" id="PF01367">
    <property type="entry name" value="5_3_exonuc"/>
    <property type="match status" value="1"/>
</dbReference>
<dbReference type="SUPFAM" id="SSF88723">
    <property type="entry name" value="PIN domain-like"/>
    <property type="match status" value="1"/>
</dbReference>
<evidence type="ECO:0000256" key="15">
    <source>
        <dbReference type="NCBIfam" id="TIGR00593"/>
    </source>
</evidence>
<dbReference type="InterPro" id="IPR008918">
    <property type="entry name" value="HhH2"/>
</dbReference>
<keyword evidence="10 16" id="KW-0269">Exonuclease</keyword>
<evidence type="ECO:0000256" key="6">
    <source>
        <dbReference type="ARBA" id="ARBA00022705"/>
    </source>
</evidence>
<keyword evidence="9 16" id="KW-0378">Hydrolase</keyword>
<evidence type="ECO:0000313" key="20">
    <source>
        <dbReference type="EMBL" id="ADN12737.1"/>
    </source>
</evidence>
<evidence type="ECO:0000256" key="10">
    <source>
        <dbReference type="ARBA" id="ARBA00022839"/>
    </source>
</evidence>
<feature type="domain" description="DNA-directed DNA polymerase family A palm" evidence="19">
    <location>
        <begin position="710"/>
        <end position="930"/>
    </location>
</feature>
<dbReference type="STRING" id="497965.Cyan7822_0705"/>
<evidence type="ECO:0000256" key="16">
    <source>
        <dbReference type="RuleBase" id="RU004460"/>
    </source>
</evidence>
<dbReference type="InterPro" id="IPR001098">
    <property type="entry name" value="DNA-dir_DNA_pol_A_palm_dom"/>
</dbReference>
<dbReference type="GO" id="GO:0006302">
    <property type="term" value="P:double-strand break repair"/>
    <property type="evidence" value="ECO:0007669"/>
    <property type="project" value="TreeGrafter"/>
</dbReference>
<dbReference type="Gene3D" id="3.30.70.370">
    <property type="match status" value="1"/>
</dbReference>
<feature type="domain" description="5'-3' exonuclease" evidence="18">
    <location>
        <begin position="7"/>
        <end position="278"/>
    </location>
</feature>
<evidence type="ECO:0000256" key="12">
    <source>
        <dbReference type="ARBA" id="ARBA00023125"/>
    </source>
</evidence>
<dbReference type="InterPro" id="IPR002562">
    <property type="entry name" value="3'-5'_exonuclease_dom"/>
</dbReference>
<dbReference type="InterPro" id="IPR029060">
    <property type="entry name" value="PIN-like_dom_sf"/>
</dbReference>
<evidence type="ECO:0000256" key="3">
    <source>
        <dbReference type="ARBA" id="ARBA00020311"/>
    </source>
</evidence>
<dbReference type="Proteomes" id="UP000008206">
    <property type="component" value="Chromosome"/>
</dbReference>
<dbReference type="FunFam" id="1.20.1060.10:FF:000001">
    <property type="entry name" value="DNA polymerase I"/>
    <property type="match status" value="1"/>
</dbReference>
<dbReference type="SMART" id="SM00474">
    <property type="entry name" value="35EXOc"/>
    <property type="match status" value="1"/>
</dbReference>
<comment type="similarity">
    <text evidence="1 16">Belongs to the DNA polymerase type-A family.</text>
</comment>
<evidence type="ECO:0000256" key="1">
    <source>
        <dbReference type="ARBA" id="ARBA00007705"/>
    </source>
</evidence>
<proteinExistence type="inferred from homology"/>
<dbReference type="Pfam" id="PF02739">
    <property type="entry name" value="5_3_exonuc_N"/>
    <property type="match status" value="1"/>
</dbReference>
<evidence type="ECO:0000256" key="11">
    <source>
        <dbReference type="ARBA" id="ARBA00022932"/>
    </source>
</evidence>
<keyword evidence="13 16" id="KW-0234">DNA repair</keyword>
<dbReference type="Gene3D" id="3.40.50.1010">
    <property type="entry name" value="5'-nuclease"/>
    <property type="match status" value="1"/>
</dbReference>
<dbReference type="InterPro" id="IPR036397">
    <property type="entry name" value="RNaseH_sf"/>
</dbReference>
<evidence type="ECO:0000259" key="19">
    <source>
        <dbReference type="SMART" id="SM00482"/>
    </source>
</evidence>
<comment type="catalytic activity">
    <reaction evidence="14 16">
        <text>DNA(n) + a 2'-deoxyribonucleoside 5'-triphosphate = DNA(n+1) + diphosphate</text>
        <dbReference type="Rhea" id="RHEA:22508"/>
        <dbReference type="Rhea" id="RHEA-COMP:17339"/>
        <dbReference type="Rhea" id="RHEA-COMP:17340"/>
        <dbReference type="ChEBI" id="CHEBI:33019"/>
        <dbReference type="ChEBI" id="CHEBI:61560"/>
        <dbReference type="ChEBI" id="CHEBI:173112"/>
        <dbReference type="EC" id="2.7.7.7"/>
    </reaction>
</comment>
<keyword evidence="6 16" id="KW-0235">DNA replication</keyword>
<dbReference type="SMART" id="SM00475">
    <property type="entry name" value="53EXOc"/>
    <property type="match status" value="1"/>
</dbReference>
<accession>E0UAJ6</accession>
<dbReference type="InterPro" id="IPR020046">
    <property type="entry name" value="5-3_exonucl_a-hlix_arch_N"/>
</dbReference>
<dbReference type="InterPro" id="IPR036279">
    <property type="entry name" value="5-3_exonuclease_C_sf"/>
</dbReference>
<dbReference type="SUPFAM" id="SSF56672">
    <property type="entry name" value="DNA/RNA polymerases"/>
    <property type="match status" value="1"/>
</dbReference>
<keyword evidence="4 16" id="KW-0808">Transferase</keyword>